<name>A0A6C0JNL5_9ZZZZ</name>
<protein>
    <submittedName>
        <fullName evidence="2">Uncharacterized protein</fullName>
    </submittedName>
</protein>
<keyword evidence="1" id="KW-0812">Transmembrane</keyword>
<feature type="transmembrane region" description="Helical" evidence="1">
    <location>
        <begin position="126"/>
        <end position="145"/>
    </location>
</feature>
<sequence length="147" mass="16727">MNKNLENNIFQNKFSLYTNTEGFDSHGYNQNSGSNSNDIKKNQLDPIKDIGLDYNSKLYNIKKNYNDLSLNITKITNNNNSGIRDDMSGNYLYDYNTPFSLNDKPKTLLDGMLYDNNIQNVQENSIYILGTITAATLIVFAIMIGKE</sequence>
<reference evidence="2" key="1">
    <citation type="journal article" date="2020" name="Nature">
        <title>Giant virus diversity and host interactions through global metagenomics.</title>
        <authorList>
            <person name="Schulz F."/>
            <person name="Roux S."/>
            <person name="Paez-Espino D."/>
            <person name="Jungbluth S."/>
            <person name="Walsh D.A."/>
            <person name="Denef V.J."/>
            <person name="McMahon K.D."/>
            <person name="Konstantinidis K.T."/>
            <person name="Eloe-Fadrosh E.A."/>
            <person name="Kyrpides N.C."/>
            <person name="Woyke T."/>
        </authorList>
    </citation>
    <scope>NUCLEOTIDE SEQUENCE</scope>
    <source>
        <strain evidence="2">GVMAG-M-3300027747-57</strain>
    </source>
</reference>
<dbReference type="AlphaFoldDB" id="A0A6C0JNL5"/>
<keyword evidence="1" id="KW-1133">Transmembrane helix</keyword>
<organism evidence="2">
    <name type="scientific">viral metagenome</name>
    <dbReference type="NCBI Taxonomy" id="1070528"/>
    <lineage>
        <taxon>unclassified sequences</taxon>
        <taxon>metagenomes</taxon>
        <taxon>organismal metagenomes</taxon>
    </lineage>
</organism>
<proteinExistence type="predicted"/>
<dbReference type="EMBL" id="MN740430">
    <property type="protein sequence ID" value="QHU06037.1"/>
    <property type="molecule type" value="Genomic_DNA"/>
</dbReference>
<evidence type="ECO:0000256" key="1">
    <source>
        <dbReference type="SAM" id="Phobius"/>
    </source>
</evidence>
<evidence type="ECO:0000313" key="2">
    <source>
        <dbReference type="EMBL" id="QHU06037.1"/>
    </source>
</evidence>
<keyword evidence="1" id="KW-0472">Membrane</keyword>
<accession>A0A6C0JNL5</accession>